<evidence type="ECO:0008006" key="2">
    <source>
        <dbReference type="Google" id="ProtNLM"/>
    </source>
</evidence>
<protein>
    <recommendedName>
        <fullName evidence="2">DUF433 domain-containing protein</fullName>
    </recommendedName>
</protein>
<name>A0A6J4UY04_9BACT</name>
<gene>
    <name evidence="1" type="ORF">AVDCRST_MAG59-2608</name>
</gene>
<dbReference type="InterPro" id="IPR009057">
    <property type="entry name" value="Homeodomain-like_sf"/>
</dbReference>
<organism evidence="1">
    <name type="scientific">uncultured Thermomicrobiales bacterium</name>
    <dbReference type="NCBI Taxonomy" id="1645740"/>
    <lineage>
        <taxon>Bacteria</taxon>
        <taxon>Pseudomonadati</taxon>
        <taxon>Thermomicrobiota</taxon>
        <taxon>Thermomicrobia</taxon>
        <taxon>Thermomicrobiales</taxon>
        <taxon>environmental samples</taxon>
    </lineage>
</organism>
<dbReference type="AlphaFoldDB" id="A0A6J4UY04"/>
<sequence>MATTEALVIKSNVLMALWDEVEELAEDPGDIIHSDSDRVSRASVFAGTRLPLAPLFDDLEVGNGLAESLDDFPSVRPVQAVAAIEFAHETLKRMAAAGPAR</sequence>
<dbReference type="Gene3D" id="1.10.10.10">
    <property type="entry name" value="Winged helix-like DNA-binding domain superfamily/Winged helix DNA-binding domain"/>
    <property type="match status" value="1"/>
</dbReference>
<dbReference type="Pfam" id="PF04255">
    <property type="entry name" value="DUF433"/>
    <property type="match status" value="1"/>
</dbReference>
<dbReference type="SUPFAM" id="SSF46689">
    <property type="entry name" value="Homeodomain-like"/>
    <property type="match status" value="1"/>
</dbReference>
<reference evidence="1" key="1">
    <citation type="submission" date="2020-02" db="EMBL/GenBank/DDBJ databases">
        <authorList>
            <person name="Meier V. D."/>
        </authorList>
    </citation>
    <scope>NUCLEOTIDE SEQUENCE</scope>
    <source>
        <strain evidence="1">AVDCRST_MAG59</strain>
    </source>
</reference>
<proteinExistence type="predicted"/>
<evidence type="ECO:0000313" key="1">
    <source>
        <dbReference type="EMBL" id="CAA9561524.1"/>
    </source>
</evidence>
<accession>A0A6J4UY04</accession>
<dbReference type="EMBL" id="CADCWF010000163">
    <property type="protein sequence ID" value="CAA9561524.1"/>
    <property type="molecule type" value="Genomic_DNA"/>
</dbReference>
<dbReference type="InterPro" id="IPR036388">
    <property type="entry name" value="WH-like_DNA-bd_sf"/>
</dbReference>
<dbReference type="InterPro" id="IPR007367">
    <property type="entry name" value="DUF433"/>
</dbReference>